<accession>A0A857L3A9</accession>
<feature type="region of interest" description="Disordered" evidence="1">
    <location>
        <begin position="1"/>
        <end position="87"/>
    </location>
</feature>
<feature type="compositionally biased region" description="Low complexity" evidence="1">
    <location>
        <begin position="75"/>
        <end position="87"/>
    </location>
</feature>
<feature type="compositionally biased region" description="Low complexity" evidence="1">
    <location>
        <begin position="45"/>
        <end position="58"/>
    </location>
</feature>
<organism evidence="2">
    <name type="scientific">Gordonia amarae</name>
    <dbReference type="NCBI Taxonomy" id="36821"/>
    <lineage>
        <taxon>Bacteria</taxon>
        <taxon>Bacillati</taxon>
        <taxon>Actinomycetota</taxon>
        <taxon>Actinomycetes</taxon>
        <taxon>Mycobacteriales</taxon>
        <taxon>Gordoniaceae</taxon>
        <taxon>Gordonia</taxon>
    </lineage>
</organism>
<dbReference type="EMBL" id="CP045810">
    <property type="protein sequence ID" value="QHN41344.1"/>
    <property type="molecule type" value="Genomic_DNA"/>
</dbReference>
<evidence type="ECO:0000256" key="1">
    <source>
        <dbReference type="SAM" id="MobiDB-lite"/>
    </source>
</evidence>
<gene>
    <name evidence="2" type="ORF">GII30_21210</name>
</gene>
<dbReference type="AlphaFoldDB" id="A0A857L3A9"/>
<evidence type="ECO:0000313" key="2">
    <source>
        <dbReference type="EMBL" id="QHN41344.1"/>
    </source>
</evidence>
<proteinExistence type="predicted"/>
<sequence length="115" mass="12502">MNTSPNKKLTIHEPAARPQVVRMDPHTPGAHHSAVRIFDDERPGAEAAQRQQAATTAAEQDRAANSAEQMHARQVAEAAEQTATAEAAVHQSAEWKAFMLAQENERRLKAAGLKS</sequence>
<protein>
    <submittedName>
        <fullName evidence="2">Uncharacterized protein</fullName>
    </submittedName>
</protein>
<dbReference type="RefSeq" id="WP_005193353.1">
    <property type="nucleotide sequence ID" value="NZ_CP045804.1"/>
</dbReference>
<name>A0A857L3A9_9ACTN</name>
<reference evidence="2" key="1">
    <citation type="journal article" date="2021" name="Nat. Microbiol.">
        <title>Cocultivation of an ultrasmall environmental parasitic bacterium with lytic ability against bacteria associated with wastewater foams.</title>
        <authorList>
            <person name="Batinovic S."/>
            <person name="Rose J.J.A."/>
            <person name="Ratcliffe J."/>
            <person name="Seviour R.J."/>
            <person name="Petrovski S."/>
        </authorList>
    </citation>
    <scope>NUCLEOTIDE SEQUENCE</scope>
    <source>
        <strain evidence="2">CON44</strain>
    </source>
</reference>